<dbReference type="WBParaSite" id="PSAMB.scaffold2192size24707.g16848.t1">
    <property type="protein sequence ID" value="PSAMB.scaffold2192size24707.g16848.t1"/>
    <property type="gene ID" value="PSAMB.scaffold2192size24707.g16848"/>
</dbReference>
<reference evidence="2" key="1">
    <citation type="submission" date="2022-11" db="UniProtKB">
        <authorList>
            <consortium name="WormBaseParasite"/>
        </authorList>
    </citation>
    <scope>IDENTIFICATION</scope>
</reference>
<keyword evidence="1" id="KW-1185">Reference proteome</keyword>
<dbReference type="AlphaFoldDB" id="A0A914VMN6"/>
<dbReference type="Proteomes" id="UP000887566">
    <property type="component" value="Unplaced"/>
</dbReference>
<evidence type="ECO:0000313" key="1">
    <source>
        <dbReference type="Proteomes" id="UP000887566"/>
    </source>
</evidence>
<sequence>MNPISMLNDTEVFQFEAPKREVIIASGGAEDVEAFKDEQNEEEIGEAVAVGAAVAGALTKIAERNDEQYDYE</sequence>
<protein>
    <submittedName>
        <fullName evidence="2">Uncharacterized protein</fullName>
    </submittedName>
</protein>
<proteinExistence type="predicted"/>
<evidence type="ECO:0000313" key="2">
    <source>
        <dbReference type="WBParaSite" id="PSAMB.scaffold2192size24707.g16848.t1"/>
    </source>
</evidence>
<organism evidence="1 2">
    <name type="scientific">Plectus sambesii</name>
    <dbReference type="NCBI Taxonomy" id="2011161"/>
    <lineage>
        <taxon>Eukaryota</taxon>
        <taxon>Metazoa</taxon>
        <taxon>Ecdysozoa</taxon>
        <taxon>Nematoda</taxon>
        <taxon>Chromadorea</taxon>
        <taxon>Plectida</taxon>
        <taxon>Plectina</taxon>
        <taxon>Plectoidea</taxon>
        <taxon>Plectidae</taxon>
        <taxon>Plectus</taxon>
    </lineage>
</organism>
<name>A0A914VMN6_9BILA</name>
<accession>A0A914VMN6</accession>